<name>A0A183KZ38_9TREM</name>
<proteinExistence type="predicted"/>
<reference evidence="3" key="1">
    <citation type="submission" date="2016-06" db="UniProtKB">
        <authorList>
            <consortium name="WormBaseParasite"/>
        </authorList>
    </citation>
    <scope>IDENTIFICATION</scope>
</reference>
<evidence type="ECO:0000313" key="1">
    <source>
        <dbReference type="EMBL" id="VDP71869.1"/>
    </source>
</evidence>
<dbReference type="EMBL" id="UZAK01044077">
    <property type="protein sequence ID" value="VDP71869.1"/>
    <property type="molecule type" value="Genomic_DNA"/>
</dbReference>
<keyword evidence="2" id="KW-1185">Reference proteome</keyword>
<protein>
    <submittedName>
        <fullName evidence="1 3">Uncharacterized protein</fullName>
    </submittedName>
</protein>
<organism evidence="3">
    <name type="scientific">Schistosoma curassoni</name>
    <dbReference type="NCBI Taxonomy" id="6186"/>
    <lineage>
        <taxon>Eukaryota</taxon>
        <taxon>Metazoa</taxon>
        <taxon>Spiralia</taxon>
        <taxon>Lophotrochozoa</taxon>
        <taxon>Platyhelminthes</taxon>
        <taxon>Trematoda</taxon>
        <taxon>Digenea</taxon>
        <taxon>Strigeidida</taxon>
        <taxon>Schistosomatoidea</taxon>
        <taxon>Schistosomatidae</taxon>
        <taxon>Schistosoma</taxon>
    </lineage>
</organism>
<gene>
    <name evidence="1" type="ORF">SCUD_LOCUS20335</name>
</gene>
<dbReference type="WBParaSite" id="SCUD_0002033801-mRNA-1">
    <property type="protein sequence ID" value="SCUD_0002033801-mRNA-1"/>
    <property type="gene ID" value="SCUD_0002033801"/>
</dbReference>
<reference evidence="1 2" key="2">
    <citation type="submission" date="2018-11" db="EMBL/GenBank/DDBJ databases">
        <authorList>
            <consortium name="Pathogen Informatics"/>
        </authorList>
    </citation>
    <scope>NUCLEOTIDE SEQUENCE [LARGE SCALE GENOMIC DNA]</scope>
    <source>
        <strain evidence="1">Dakar</strain>
        <strain evidence="2">Dakar, Senegal</strain>
    </source>
</reference>
<accession>A0A183KZ38</accession>
<evidence type="ECO:0000313" key="3">
    <source>
        <dbReference type="WBParaSite" id="SCUD_0002033801-mRNA-1"/>
    </source>
</evidence>
<evidence type="ECO:0000313" key="2">
    <source>
        <dbReference type="Proteomes" id="UP000279833"/>
    </source>
</evidence>
<dbReference type="Proteomes" id="UP000279833">
    <property type="component" value="Unassembled WGS sequence"/>
</dbReference>
<dbReference type="AlphaFoldDB" id="A0A183KZ38"/>
<sequence length="51" mass="6093">MYEEEISRSIDEHIAKQQNLGHHKKMQLLVARENLKNDVNEVCRQQIMEKS</sequence>